<sequence length="104" mass="11268">LAPLFAGFTYQMFLFQQLRFLIHEHQAAMAGVSAGTSGFAMAACCAHHVADWLPFVGFAGAAAITKYQDVFLAIGVLVNVIGVAYMWRRVNKQRRTGCAEGVSV</sequence>
<feature type="non-terminal residue" evidence="2">
    <location>
        <position position="1"/>
    </location>
</feature>
<feature type="transmembrane region" description="Helical" evidence="1">
    <location>
        <begin position="27"/>
        <end position="50"/>
    </location>
</feature>
<reference evidence="3" key="1">
    <citation type="submission" date="2017-09" db="EMBL/GenBank/DDBJ databases">
        <title>Depth-based differentiation of microbial function through sediment-hosted aquifers and enrichment of novel symbionts in the deep terrestrial subsurface.</title>
        <authorList>
            <person name="Probst A.J."/>
            <person name="Ladd B."/>
            <person name="Jarett J.K."/>
            <person name="Geller-Mcgrath D.E."/>
            <person name="Sieber C.M.K."/>
            <person name="Emerson J.B."/>
            <person name="Anantharaman K."/>
            <person name="Thomas B.C."/>
            <person name="Malmstrom R."/>
            <person name="Stieglmeier M."/>
            <person name="Klingl A."/>
            <person name="Woyke T."/>
            <person name="Ryan C.M."/>
            <person name="Banfield J.F."/>
        </authorList>
    </citation>
    <scope>NUCLEOTIDE SEQUENCE [LARGE SCALE GENOMIC DNA]</scope>
</reference>
<comment type="caution">
    <text evidence="2">The sequence shown here is derived from an EMBL/GenBank/DDBJ whole genome shotgun (WGS) entry which is preliminary data.</text>
</comment>
<dbReference type="EMBL" id="PFCB01000030">
    <property type="protein sequence ID" value="PIR74060.1"/>
    <property type="molecule type" value="Genomic_DNA"/>
</dbReference>
<keyword evidence="1" id="KW-1133">Transmembrane helix</keyword>
<evidence type="ECO:0000256" key="1">
    <source>
        <dbReference type="SAM" id="Phobius"/>
    </source>
</evidence>
<dbReference type="AlphaFoldDB" id="A0A2H0TPH2"/>
<evidence type="ECO:0000313" key="3">
    <source>
        <dbReference type="Proteomes" id="UP000230154"/>
    </source>
</evidence>
<evidence type="ECO:0000313" key="2">
    <source>
        <dbReference type="EMBL" id="PIR74060.1"/>
    </source>
</evidence>
<proteinExistence type="predicted"/>
<name>A0A2H0TPH2_9BACT</name>
<keyword evidence="1" id="KW-0812">Transmembrane</keyword>
<dbReference type="Proteomes" id="UP000230154">
    <property type="component" value="Unassembled WGS sequence"/>
</dbReference>
<gene>
    <name evidence="2" type="ORF">COU35_04425</name>
</gene>
<keyword evidence="1" id="KW-0472">Membrane</keyword>
<feature type="transmembrane region" description="Helical" evidence="1">
    <location>
        <begin position="70"/>
        <end position="87"/>
    </location>
</feature>
<protein>
    <submittedName>
        <fullName evidence="2">Uncharacterized protein</fullName>
    </submittedName>
</protein>
<accession>A0A2H0TPH2</accession>
<organism evidence="2 3">
    <name type="scientific">Candidatus Magasanikbacteria bacterium CG10_big_fil_rev_8_21_14_0_10_47_10</name>
    <dbReference type="NCBI Taxonomy" id="1974652"/>
    <lineage>
        <taxon>Bacteria</taxon>
        <taxon>Candidatus Magasanikiibacteriota</taxon>
    </lineage>
</organism>